<organism evidence="9 10">
    <name type="scientific">Polysphondylium violaceum</name>
    <dbReference type="NCBI Taxonomy" id="133409"/>
    <lineage>
        <taxon>Eukaryota</taxon>
        <taxon>Amoebozoa</taxon>
        <taxon>Evosea</taxon>
        <taxon>Eumycetozoa</taxon>
        <taxon>Dictyostelia</taxon>
        <taxon>Dictyosteliales</taxon>
        <taxon>Dictyosteliaceae</taxon>
        <taxon>Polysphondylium</taxon>
    </lineage>
</organism>
<dbReference type="Gene3D" id="3.40.47.10">
    <property type="match status" value="1"/>
</dbReference>
<dbReference type="InterPro" id="IPR050444">
    <property type="entry name" value="Polyketide_Synthase"/>
</dbReference>
<name>A0A8J4PQD5_9MYCE</name>
<dbReference type="InterPro" id="IPR001227">
    <property type="entry name" value="Ac_transferase_dom_sf"/>
</dbReference>
<feature type="active site" description="Proton donor; for dehydratase activity" evidence="5">
    <location>
        <position position="1152"/>
    </location>
</feature>
<dbReference type="GO" id="GO:0016491">
    <property type="term" value="F:oxidoreductase activity"/>
    <property type="evidence" value="ECO:0007669"/>
    <property type="project" value="InterPro"/>
</dbReference>
<dbReference type="SMART" id="SM00827">
    <property type="entry name" value="PKS_AT"/>
    <property type="match status" value="1"/>
</dbReference>
<dbReference type="GO" id="GO:0004315">
    <property type="term" value="F:3-oxoacyl-[acyl-carrier-protein] synthase activity"/>
    <property type="evidence" value="ECO:0007669"/>
    <property type="project" value="InterPro"/>
</dbReference>
<gene>
    <name evidence="9" type="ORF">CYY_006959</name>
</gene>
<dbReference type="PROSITE" id="PS52019">
    <property type="entry name" value="PKS_MFAS_DH"/>
    <property type="match status" value="1"/>
</dbReference>
<dbReference type="Pfam" id="PF00698">
    <property type="entry name" value="Acyl_transf_1"/>
    <property type="match status" value="1"/>
</dbReference>
<evidence type="ECO:0000259" key="8">
    <source>
        <dbReference type="PROSITE" id="PS52019"/>
    </source>
</evidence>
<dbReference type="InterPro" id="IPR014043">
    <property type="entry name" value="Acyl_transferase_dom"/>
</dbReference>
<dbReference type="SUPFAM" id="SSF55048">
    <property type="entry name" value="Probable ACP-binding domain of malonyl-CoA ACP transacylase"/>
    <property type="match status" value="1"/>
</dbReference>
<dbReference type="InterPro" id="IPR014030">
    <property type="entry name" value="Ketoacyl_synth_N"/>
</dbReference>
<feature type="region of interest" description="C-terminal hotdog fold" evidence="5">
    <location>
        <begin position="1094"/>
        <end position="1235"/>
    </location>
</feature>
<dbReference type="PANTHER" id="PTHR45681:SF6">
    <property type="entry name" value="POLYKETIDE SYNTHASE 37"/>
    <property type="match status" value="1"/>
</dbReference>
<dbReference type="SMART" id="SM00825">
    <property type="entry name" value="PKS_KS"/>
    <property type="match status" value="1"/>
</dbReference>
<comment type="cofactor">
    <cofactor evidence="1">
        <name>pantetheine 4'-phosphate</name>
        <dbReference type="ChEBI" id="CHEBI:47942"/>
    </cofactor>
</comment>
<evidence type="ECO:0000256" key="5">
    <source>
        <dbReference type="PROSITE-ProRule" id="PRU01363"/>
    </source>
</evidence>
<dbReference type="CDD" id="cd02440">
    <property type="entry name" value="AdoMet_MTases"/>
    <property type="match status" value="1"/>
</dbReference>
<comment type="caution">
    <text evidence="9">The sequence shown here is derived from an EMBL/GenBank/DDBJ whole genome shotgun (WGS) entry which is preliminary data.</text>
</comment>
<dbReference type="Gene3D" id="3.40.50.720">
    <property type="entry name" value="NAD(P)-binding Rossmann-like Domain"/>
    <property type="match status" value="2"/>
</dbReference>
<feature type="region of interest" description="N-terminal hotdog fold" evidence="5">
    <location>
        <begin position="946"/>
        <end position="1081"/>
    </location>
</feature>
<dbReference type="Pfam" id="PF16197">
    <property type="entry name" value="KAsynt_C_assoc"/>
    <property type="match status" value="1"/>
</dbReference>
<dbReference type="Pfam" id="PF13602">
    <property type="entry name" value="ADH_zinc_N_2"/>
    <property type="match status" value="1"/>
</dbReference>
<dbReference type="Pfam" id="PF21089">
    <property type="entry name" value="PKS_DH_N"/>
    <property type="match status" value="1"/>
</dbReference>
<feature type="compositionally biased region" description="Polar residues" evidence="6">
    <location>
        <begin position="20"/>
        <end position="29"/>
    </location>
</feature>
<evidence type="ECO:0000256" key="1">
    <source>
        <dbReference type="ARBA" id="ARBA00001957"/>
    </source>
</evidence>
<dbReference type="InterPro" id="IPR013154">
    <property type="entry name" value="ADH-like_N"/>
</dbReference>
<dbReference type="Pfam" id="PF02801">
    <property type="entry name" value="Ketoacyl-synt_C"/>
    <property type="match status" value="1"/>
</dbReference>
<dbReference type="PROSITE" id="PS00606">
    <property type="entry name" value="KS3_1"/>
    <property type="match status" value="1"/>
</dbReference>
<evidence type="ECO:0000256" key="4">
    <source>
        <dbReference type="ARBA" id="ARBA00022679"/>
    </source>
</evidence>
<dbReference type="InterPro" id="IPR020843">
    <property type="entry name" value="ER"/>
</dbReference>
<dbReference type="Gene3D" id="3.10.129.110">
    <property type="entry name" value="Polyketide synthase dehydratase"/>
    <property type="match status" value="1"/>
</dbReference>
<dbReference type="PROSITE" id="PS52004">
    <property type="entry name" value="KS3_2"/>
    <property type="match status" value="1"/>
</dbReference>
<protein>
    <recommendedName>
        <fullName evidence="11">Polyketide synthase</fullName>
    </recommendedName>
</protein>
<sequence length="2221" mass="247018">MQSVNNNNNINGSDNSTPNTSPDISYQETHTTTQYSANDIAIIGMGFRLPGGSKNPNELWNGLMEGFDGISSVPKDRWSKNYTEVGLTKTKLGGFLNDSEWKTFDPLFFGISPKEAPFIDPQQRILLTCAWEALEDAFIPPSELRGTNTGVFIGVSNQDFLKIQYRDQNEISPYSSTGTNSSIVANRVSYCFDFRGPSLAIDTACSSSLVSVYLATQAINQGDCDVALCGGVNYLVDPTTSIGFSSLGVLSEDGRCKPFSDKANGYVRSEGAGVLVIKSLDKAIQDGDRVYGVIKGGAINEDGTFNKSSLTTPSSDSQSNNITKALERSNLSCQDIYYVEAHGTGTAVGDPIEVGGISGALSNDENTLKIGSFKSNIGHLESAAGVASLIKVCLMLKNRTLVPSINCSSLNPNIPFADYNVEVVTQSEPFPKDRLVNIGINSFGYGGANCHLIVQEFNNDLNVLLNDNVENDSFKYLIPFSTNSKQSMDKYINLIKSNPSYHTTMLFEEFVKHQIISKSHNLSHRAVSLSSSWSNFINNSTMINSTKQLSKDTTGKSSIVFVFCGQGPQWKGMGLELYKSDKVFKDTVDKVDGLLSNYYGYSIFEKLSQTPDNSNDIHSPLLAQPALFLLQVALVEVYKHWGIVPSVVVGHSFGEVTSAYTSGIISLETAAKIVYYRSLNQAKTIGSGRMLVINVSSAKWSEKYSTLFPTVEIACYNSPDSIVVTDDNETLDSVAKQLTADGIFNTSLKSPCSFHSRHQKVIRQSVMESLGEIESNPTTSIPLFSTVDGNIHTKQYSANYVYKNLRKPVYFEKAIHNICKYLKEVSDNPIVFLEISPHPTLNPLISKCIPKGLKSEPLVLGSLNRTKDELDTFKSSIASMYTFGVEVDFTYQLYNAVINEKSIAQDFTSNYWKDVTSVLPKYQWDSETYWNESFESKKTRLDGPSTTLLGNQLSGYSVPTFETIINVAKPIFAYLADHKVKGKSVFPGAGYIEIISQYFIQLQKSNNSTTGKDIVIESLEFMNPFVIVDGENQTLQSIFEPIAKDKYRISFLLKDSNQSKDELPTWTKTCKGVVSLYPHNANINQLFDNNSLATNVVEKSNLYNHVSLKLGLQYGPNFQRVESLKVSNDQSKSIATLATNNDKSILNASILDNAFHGMLGMVNDKQDYVVESIEHLVIYVNNLPLVCPKDIKLLTTVESKKIFSIQGKAQMISNEKVIATFGKITIKSISQKKKSNDNSDLKVPSKETFSLDWQSKDSPIPSPANLILAPFVNEESFVASNILQDSLFCQYCSNILYENLVQVNQDFSLALKDSKSFIEKYQVKVDSLHLERFFSRILEIFTLYPPQILQVSKQAVLDKYPKSMLELDLIERVAQVIPKLVLLGDSSAPHTLFEDDILSRFYSSSISTTFYLEKVSLLTKQAISSVVNEKRVFKILEIGAGTGSLSWKVLEQIHNTLTTSSNPESLIVEYNFTDVSLGFIPKDLQANMTSRFPLIKFKFSTLDLEKNVLEQGYMANHYDLVLMAYVIHAVSDLDKAISNIYKVLSSRGWLLFIEPKSNVVFSDAVFGCFSQWYQFNDSIRTNHCSITPGKWNEILANHGFNNTKCIAGDTFDQSHTFIIHSQKNSINEFPLPSTGFEKVLIVMDKTQSQRLTTHNTSQKLLKWMRDISALFPKVEMIDTTAFTDGVHLAQQKVQDCTHILHLVGIDTLNSNYKSCNVELVKLVETLSLLKSKAKLIIVTKQAQKSPRNYINSSFIGVFRTAQNEHPNLDMYSIDIDCEENTSIHTIFGITHMACSDKEFIMKKNISFVPRYFNYNLPLKESTFANADQVFCNANASLNFKYHFKPNPSSNSVTIRVMAVGINFKDHLFFKGQLPQEIFRKGDVHHPPFGLECSGIIEYIGDNVTEFKVGDHVMGFARHSLGSHVQTSKNLIIKKPDNISFIEAASIPVVYCTAYYSLFKVGHLDSANESVLIHSATGGVGLASLNLLKSNGCKEIYCTVGSNDKQKYLESNYTLSGIYNSRDHLDFSSKLDHKVDCVLNTLAGDAINSNFHCLRSFGRLLDLSVTHIYANEPIGLGNFKRDILYSTIDLERMIDEKPLLLKNMLNDIVANISNGTLDKVPIKSFQVDQSKNAIDYLSERKHIGKIVIDCSDIFNVCPKPTNIGIPKSQYKLDVGPCALITGQSGLSIPLIKWILEHSSETTDIIVASISSIKPALKALMDK</sequence>
<dbReference type="SUPFAM" id="SSF50129">
    <property type="entry name" value="GroES-like"/>
    <property type="match status" value="1"/>
</dbReference>
<dbReference type="InterPro" id="IPR032821">
    <property type="entry name" value="PKS_assoc"/>
</dbReference>
<dbReference type="InterPro" id="IPR016036">
    <property type="entry name" value="Malonyl_transacylase_ACP-bd"/>
</dbReference>
<dbReference type="InterPro" id="IPR018201">
    <property type="entry name" value="Ketoacyl_synth_AS"/>
</dbReference>
<dbReference type="InterPro" id="IPR016035">
    <property type="entry name" value="Acyl_Trfase/lysoPLipase"/>
</dbReference>
<dbReference type="SUPFAM" id="SSF53335">
    <property type="entry name" value="S-adenosyl-L-methionine-dependent methyltransferases"/>
    <property type="match status" value="1"/>
</dbReference>
<feature type="compositionally biased region" description="Low complexity" evidence="6">
    <location>
        <begin position="1"/>
        <end position="19"/>
    </location>
</feature>
<evidence type="ECO:0000256" key="2">
    <source>
        <dbReference type="ARBA" id="ARBA00022450"/>
    </source>
</evidence>
<keyword evidence="10" id="KW-1185">Reference proteome</keyword>
<dbReference type="SUPFAM" id="SSF51735">
    <property type="entry name" value="NAD(P)-binding Rossmann-fold domains"/>
    <property type="match status" value="2"/>
</dbReference>
<evidence type="ECO:0000259" key="7">
    <source>
        <dbReference type="PROSITE" id="PS52004"/>
    </source>
</evidence>
<keyword evidence="3" id="KW-0597">Phosphoprotein</keyword>
<dbReference type="GO" id="GO:0006633">
    <property type="term" value="P:fatty acid biosynthetic process"/>
    <property type="evidence" value="ECO:0007669"/>
    <property type="project" value="InterPro"/>
</dbReference>
<dbReference type="InterPro" id="IPR029063">
    <property type="entry name" value="SAM-dependent_MTases_sf"/>
</dbReference>
<reference evidence="9" key="1">
    <citation type="submission" date="2020-01" db="EMBL/GenBank/DDBJ databases">
        <title>Development of genomics and gene disruption for Polysphondylium violaceum indicates a role for the polyketide synthase stlB in stalk morphogenesis.</title>
        <authorList>
            <person name="Narita B."/>
            <person name="Kawabe Y."/>
            <person name="Kin K."/>
            <person name="Saito T."/>
            <person name="Gibbs R."/>
            <person name="Kuspa A."/>
            <person name="Muzny D."/>
            <person name="Queller D."/>
            <person name="Richards S."/>
            <person name="Strassman J."/>
            <person name="Sucgang R."/>
            <person name="Worley K."/>
            <person name="Schaap P."/>
        </authorList>
    </citation>
    <scope>NUCLEOTIDE SEQUENCE</scope>
    <source>
        <strain evidence="9">QSvi11</strain>
    </source>
</reference>
<evidence type="ECO:0000256" key="6">
    <source>
        <dbReference type="SAM" id="MobiDB-lite"/>
    </source>
</evidence>
<evidence type="ECO:0000313" key="10">
    <source>
        <dbReference type="Proteomes" id="UP000695562"/>
    </source>
</evidence>
<dbReference type="InterPro" id="IPR014031">
    <property type="entry name" value="Ketoacyl_synth_C"/>
</dbReference>
<dbReference type="InterPro" id="IPR042104">
    <property type="entry name" value="PKS_dehydratase_sf"/>
</dbReference>
<accession>A0A8J4PQD5</accession>
<dbReference type="InterPro" id="IPR011032">
    <property type="entry name" value="GroES-like_sf"/>
</dbReference>
<dbReference type="Pfam" id="PF00109">
    <property type="entry name" value="ketoacyl-synt"/>
    <property type="match status" value="1"/>
</dbReference>
<dbReference type="Gene3D" id="3.40.50.150">
    <property type="entry name" value="Vaccinia Virus protein VP39"/>
    <property type="match status" value="1"/>
</dbReference>
<feature type="active site" description="Proton acceptor; for dehydratase activity" evidence="5">
    <location>
        <position position="978"/>
    </location>
</feature>
<dbReference type="InterPro" id="IPR013217">
    <property type="entry name" value="Methyltransf_12"/>
</dbReference>
<dbReference type="InterPro" id="IPR036291">
    <property type="entry name" value="NAD(P)-bd_dom_sf"/>
</dbReference>
<dbReference type="Proteomes" id="UP000695562">
    <property type="component" value="Unassembled WGS sequence"/>
</dbReference>
<keyword evidence="4" id="KW-0808">Transferase</keyword>
<feature type="domain" description="PKS/mFAS DH" evidence="8">
    <location>
        <begin position="946"/>
        <end position="1235"/>
    </location>
</feature>
<proteinExistence type="predicted"/>
<feature type="region of interest" description="Disordered" evidence="6">
    <location>
        <begin position="1"/>
        <end position="29"/>
    </location>
</feature>
<dbReference type="EMBL" id="AJWJ01000345">
    <property type="protein sequence ID" value="KAF2071723.1"/>
    <property type="molecule type" value="Genomic_DNA"/>
</dbReference>
<dbReference type="PANTHER" id="PTHR45681">
    <property type="entry name" value="POLYKETIDE SYNTHASE 44-RELATED"/>
    <property type="match status" value="1"/>
</dbReference>
<dbReference type="InterPro" id="IPR049552">
    <property type="entry name" value="PKS_DH_N"/>
</dbReference>
<dbReference type="CDD" id="cd00833">
    <property type="entry name" value="PKS"/>
    <property type="match status" value="1"/>
</dbReference>
<keyword evidence="2" id="KW-0596">Phosphopantetheine</keyword>
<dbReference type="FunFam" id="3.40.366.10:FF:000002">
    <property type="entry name" value="Probable polyketide synthase 2"/>
    <property type="match status" value="1"/>
</dbReference>
<dbReference type="InterPro" id="IPR049900">
    <property type="entry name" value="PKS_mFAS_DH"/>
</dbReference>
<dbReference type="Pfam" id="PF08240">
    <property type="entry name" value="ADH_N"/>
    <property type="match status" value="1"/>
</dbReference>
<evidence type="ECO:0000313" key="9">
    <source>
        <dbReference type="EMBL" id="KAF2071723.1"/>
    </source>
</evidence>
<dbReference type="Pfam" id="PF08242">
    <property type="entry name" value="Methyltransf_12"/>
    <property type="match status" value="1"/>
</dbReference>
<dbReference type="Gene3D" id="3.30.70.3290">
    <property type="match status" value="1"/>
</dbReference>
<dbReference type="CDD" id="cd05195">
    <property type="entry name" value="enoyl_red"/>
    <property type="match status" value="1"/>
</dbReference>
<feature type="domain" description="Ketosynthase family 3 (KS3)" evidence="7">
    <location>
        <begin position="37"/>
        <end position="456"/>
    </location>
</feature>
<dbReference type="OrthoDB" id="329835at2759"/>
<dbReference type="Gene3D" id="3.40.366.10">
    <property type="entry name" value="Malonyl-Coenzyme A Acyl Carrier Protein, domain 2"/>
    <property type="match status" value="1"/>
</dbReference>
<feature type="non-terminal residue" evidence="9">
    <location>
        <position position="1"/>
    </location>
</feature>
<dbReference type="Gene3D" id="3.90.180.10">
    <property type="entry name" value="Medium-chain alcohol dehydrogenases, catalytic domain"/>
    <property type="match status" value="1"/>
</dbReference>
<dbReference type="InterPro" id="IPR020841">
    <property type="entry name" value="PKS_Beta-ketoAc_synthase_dom"/>
</dbReference>
<dbReference type="SUPFAM" id="SSF53901">
    <property type="entry name" value="Thiolase-like"/>
    <property type="match status" value="1"/>
</dbReference>
<dbReference type="SMART" id="SM00829">
    <property type="entry name" value="PKS_ER"/>
    <property type="match status" value="1"/>
</dbReference>
<evidence type="ECO:0000256" key="3">
    <source>
        <dbReference type="ARBA" id="ARBA00022553"/>
    </source>
</evidence>
<dbReference type="SUPFAM" id="SSF52151">
    <property type="entry name" value="FabD/lysophospholipase-like"/>
    <property type="match status" value="1"/>
</dbReference>
<dbReference type="InterPro" id="IPR016039">
    <property type="entry name" value="Thiolase-like"/>
</dbReference>
<evidence type="ECO:0008006" key="11">
    <source>
        <dbReference type="Google" id="ProtNLM"/>
    </source>
</evidence>